<gene>
    <name evidence="3" type="ORF">SOCEGT47_067110</name>
</gene>
<name>A0A4P2Q9B2_SORCE</name>
<dbReference type="RefSeq" id="WP_129353567.1">
    <property type="nucleotide sequence ID" value="NZ_CP012670.1"/>
</dbReference>
<sequence length="217" mass="22228">MLPPGLTRARLAALLSLAALAACGGNQHAGAASFWEGGTVEPSTSADQDPEGEERKAPRRPIGGPDEFDGAPSVPRERPATSWVGVRHDLALASAASPKERCSCLAVEVGDALDPRFQWAAGAPEVGADTLAIALSARGVPCPGGAADEELRRPSISAVDQEGNDLVIEVEELPPGRPLASGAIVPRPAPGGAIYVKGRDAKVPYARAAGGARCKVY</sequence>
<protein>
    <recommendedName>
        <fullName evidence="5">Secreted protein</fullName>
    </recommendedName>
</protein>
<evidence type="ECO:0000313" key="3">
    <source>
        <dbReference type="EMBL" id="AUX26150.1"/>
    </source>
</evidence>
<dbReference type="EMBL" id="CP012670">
    <property type="protein sequence ID" value="AUX26150.1"/>
    <property type="molecule type" value="Genomic_DNA"/>
</dbReference>
<proteinExistence type="predicted"/>
<feature type="signal peptide" evidence="2">
    <location>
        <begin position="1"/>
        <end position="21"/>
    </location>
</feature>
<feature type="chain" id="PRO_5020905423" description="Secreted protein" evidence="2">
    <location>
        <begin position="22"/>
        <end position="217"/>
    </location>
</feature>
<organism evidence="3 4">
    <name type="scientific">Sorangium cellulosum</name>
    <name type="common">Polyangium cellulosum</name>
    <dbReference type="NCBI Taxonomy" id="56"/>
    <lineage>
        <taxon>Bacteria</taxon>
        <taxon>Pseudomonadati</taxon>
        <taxon>Myxococcota</taxon>
        <taxon>Polyangia</taxon>
        <taxon>Polyangiales</taxon>
        <taxon>Polyangiaceae</taxon>
        <taxon>Sorangium</taxon>
    </lineage>
</organism>
<evidence type="ECO:0000313" key="4">
    <source>
        <dbReference type="Proteomes" id="UP000295781"/>
    </source>
</evidence>
<evidence type="ECO:0008006" key="5">
    <source>
        <dbReference type="Google" id="ProtNLM"/>
    </source>
</evidence>
<reference evidence="3 4" key="1">
    <citation type="submission" date="2015-09" db="EMBL/GenBank/DDBJ databases">
        <title>Sorangium comparison.</title>
        <authorList>
            <person name="Zaburannyi N."/>
            <person name="Bunk B."/>
            <person name="Overmann J."/>
            <person name="Mueller R."/>
        </authorList>
    </citation>
    <scope>NUCLEOTIDE SEQUENCE [LARGE SCALE GENOMIC DNA]</scope>
    <source>
        <strain evidence="3 4">So ceGT47</strain>
    </source>
</reference>
<dbReference type="OrthoDB" id="5507166at2"/>
<feature type="region of interest" description="Disordered" evidence="1">
    <location>
        <begin position="34"/>
        <end position="80"/>
    </location>
</feature>
<keyword evidence="2" id="KW-0732">Signal</keyword>
<dbReference type="AlphaFoldDB" id="A0A4P2Q9B2"/>
<evidence type="ECO:0000256" key="1">
    <source>
        <dbReference type="SAM" id="MobiDB-lite"/>
    </source>
</evidence>
<dbReference type="Proteomes" id="UP000295781">
    <property type="component" value="Chromosome"/>
</dbReference>
<evidence type="ECO:0000256" key="2">
    <source>
        <dbReference type="SAM" id="SignalP"/>
    </source>
</evidence>
<accession>A0A4P2Q9B2</accession>